<keyword evidence="5" id="KW-1185">Reference proteome</keyword>
<feature type="transmembrane region" description="Helical" evidence="1">
    <location>
        <begin position="214"/>
        <end position="231"/>
    </location>
</feature>
<dbReference type="EMBL" id="QXFV01003155">
    <property type="protein sequence ID" value="KAE8979421.1"/>
    <property type="molecule type" value="Genomic_DNA"/>
</dbReference>
<evidence type="ECO:0000313" key="2">
    <source>
        <dbReference type="EMBL" id="KAE8979421.1"/>
    </source>
</evidence>
<dbReference type="Proteomes" id="UP000429607">
    <property type="component" value="Unassembled WGS sequence"/>
</dbReference>
<feature type="transmembrane region" description="Helical" evidence="1">
    <location>
        <begin position="87"/>
        <end position="109"/>
    </location>
</feature>
<feature type="transmembrane region" description="Helical" evidence="1">
    <location>
        <begin position="497"/>
        <end position="517"/>
    </location>
</feature>
<feature type="transmembrane region" description="Helical" evidence="1">
    <location>
        <begin position="423"/>
        <end position="441"/>
    </location>
</feature>
<feature type="transmembrane region" description="Helical" evidence="1">
    <location>
        <begin position="332"/>
        <end position="354"/>
    </location>
</feature>
<evidence type="ECO:0000256" key="1">
    <source>
        <dbReference type="SAM" id="Phobius"/>
    </source>
</evidence>
<accession>A0A6A3IBR6</accession>
<evidence type="ECO:0000313" key="5">
    <source>
        <dbReference type="Proteomes" id="UP000434957"/>
    </source>
</evidence>
<proteinExistence type="predicted"/>
<keyword evidence="1" id="KW-0812">Transmembrane</keyword>
<feature type="transmembrane region" description="Helical" evidence="1">
    <location>
        <begin position="129"/>
        <end position="154"/>
    </location>
</feature>
<name>A0A6A3IBR6_9STRA</name>
<comment type="caution">
    <text evidence="2">The sequence shown here is derived from an EMBL/GenBank/DDBJ whole genome shotgun (WGS) entry which is preliminary data.</text>
</comment>
<organism evidence="2 4">
    <name type="scientific">Phytophthora rubi</name>
    <dbReference type="NCBI Taxonomy" id="129364"/>
    <lineage>
        <taxon>Eukaryota</taxon>
        <taxon>Sar</taxon>
        <taxon>Stramenopiles</taxon>
        <taxon>Oomycota</taxon>
        <taxon>Peronosporomycetes</taxon>
        <taxon>Peronosporales</taxon>
        <taxon>Peronosporaceae</taxon>
        <taxon>Phytophthora</taxon>
    </lineage>
</organism>
<feature type="transmembrane region" description="Helical" evidence="1">
    <location>
        <begin position="395"/>
        <end position="417"/>
    </location>
</feature>
<evidence type="ECO:0000313" key="3">
    <source>
        <dbReference type="EMBL" id="KAE9287800.1"/>
    </source>
</evidence>
<dbReference type="Proteomes" id="UP000434957">
    <property type="component" value="Unassembled WGS sequence"/>
</dbReference>
<dbReference type="EMBL" id="QXFT01003240">
    <property type="protein sequence ID" value="KAE9287800.1"/>
    <property type="molecule type" value="Genomic_DNA"/>
</dbReference>
<protein>
    <submittedName>
        <fullName evidence="2">Uncharacterized protein</fullName>
    </submittedName>
</protein>
<dbReference type="AlphaFoldDB" id="A0A6A3IBR6"/>
<keyword evidence="1" id="KW-1133">Transmembrane helix</keyword>
<feature type="transmembrane region" description="Helical" evidence="1">
    <location>
        <begin position="360"/>
        <end position="383"/>
    </location>
</feature>
<sequence length="564" mass="64206">MIEPFDPVDASKRPQPQDQWFKIVALDDDLPAFNPLVMVKTVVLSPSSVKKFNQLALKFARVTEQSVICGIILRSATFALPAYLGRLVAPIAALMHLPGMIVFTAGFRTEYVKIILHTFDFRFLHATNTIWAVVFSLVLGDVRALLVVVCWGNFTNALLQETYLRNTNFIMMIVVLELVYYMLLLMWLSLEFVDGLHHYTVTTARGQTLSTKDILVNVLGTLTMLLVRNLYRRFAHARRQYNDPGTPMQALGYRCKVALGTAEPSTPSIAPSRHREQQRRGSHVDTATLVAVLNQRSKLPPLKMRLTTESVRFDPRRTVWPRIGTLRPLSTWEFAVIYSSGTMGALFAVLPLFLPRNNDASGVIAVLGLVMTLLFSGIFVCCYQRQLLRRISLSFHFIFFATQTLATGFCVIDIFSWEWAPSCAVASLLLLVFTILTVDALTPTMKRRLHFKFWMPVVGIILFWLVEVVLLVDVLVVGNWDLQDRVFLKLIIFGRQAQFRVVPFFLSRILTIFVWSARYVNIALSRQNDNVLILLRGEVEFDYEGWKRQSRLGPGAKQTRQFCT</sequence>
<feature type="transmembrane region" description="Helical" evidence="1">
    <location>
        <begin position="453"/>
        <end position="477"/>
    </location>
</feature>
<reference evidence="2 4" key="1">
    <citation type="submission" date="2018-09" db="EMBL/GenBank/DDBJ databases">
        <title>Genomic investigation of the strawberry pathogen Phytophthora fragariae indicates pathogenicity is determined by transcriptional variation in three key races.</title>
        <authorList>
            <person name="Adams T.M."/>
            <person name="Armitage A.D."/>
            <person name="Sobczyk M.K."/>
            <person name="Bates H.J."/>
            <person name="Dunwell J.M."/>
            <person name="Nellist C.F."/>
            <person name="Harrison R.J."/>
        </authorList>
    </citation>
    <scope>NUCLEOTIDE SEQUENCE [LARGE SCALE GENOMIC DNA]</scope>
    <source>
        <strain evidence="2 4">SCRP249</strain>
        <strain evidence="3 5">SCRP333</strain>
    </source>
</reference>
<feature type="transmembrane region" description="Helical" evidence="1">
    <location>
        <begin position="166"/>
        <end position="188"/>
    </location>
</feature>
<keyword evidence="1" id="KW-0472">Membrane</keyword>
<gene>
    <name evidence="2" type="ORF">PR001_g24559</name>
    <name evidence="3" type="ORF">PR003_g25968</name>
</gene>
<evidence type="ECO:0000313" key="4">
    <source>
        <dbReference type="Proteomes" id="UP000429607"/>
    </source>
</evidence>